<dbReference type="Proteomes" id="UP001642409">
    <property type="component" value="Unassembled WGS sequence"/>
</dbReference>
<organism evidence="2">
    <name type="scientific">Hexamita inflata</name>
    <dbReference type="NCBI Taxonomy" id="28002"/>
    <lineage>
        <taxon>Eukaryota</taxon>
        <taxon>Metamonada</taxon>
        <taxon>Diplomonadida</taxon>
        <taxon>Hexamitidae</taxon>
        <taxon>Hexamitinae</taxon>
        <taxon>Hexamita</taxon>
    </lineage>
</organism>
<proteinExistence type="predicted"/>
<gene>
    <name evidence="3" type="ORF">HINF_LOCUS32839</name>
    <name evidence="2" type="ORF">HINF_LOCUS50282</name>
</gene>
<feature type="transmembrane region" description="Helical" evidence="1">
    <location>
        <begin position="98"/>
        <end position="117"/>
    </location>
</feature>
<dbReference type="EMBL" id="CAXDID020000113">
    <property type="protein sequence ID" value="CAL6029962.1"/>
    <property type="molecule type" value="Genomic_DNA"/>
</dbReference>
<dbReference type="EMBL" id="CATOUU010000959">
    <property type="protein sequence ID" value="CAI9962637.1"/>
    <property type="molecule type" value="Genomic_DNA"/>
</dbReference>
<evidence type="ECO:0000313" key="2">
    <source>
        <dbReference type="EMBL" id="CAI9962637.1"/>
    </source>
</evidence>
<reference evidence="2" key="1">
    <citation type="submission" date="2023-06" db="EMBL/GenBank/DDBJ databases">
        <authorList>
            <person name="Kurt Z."/>
        </authorList>
    </citation>
    <scope>NUCLEOTIDE SEQUENCE</scope>
</reference>
<protein>
    <submittedName>
        <fullName evidence="3">Hypothetical_protein</fullName>
    </submittedName>
</protein>
<evidence type="ECO:0000256" key="1">
    <source>
        <dbReference type="SAM" id="Phobius"/>
    </source>
</evidence>
<sequence length="147" mass="17474">MQQLQCSKKYHNQIWKWNNHPDYFILQPIIDVLLQPVACQAPFFWFLFSLSDRMLFGYLQFVHIEVFILVQVIFVSYLSTVCLYSARTTHLECSFHRVLQISTFQVVEASIVIMLLFQRFSLSNSFINLISDNFRCSFERLVFILSI</sequence>
<keyword evidence="1" id="KW-0812">Transmembrane</keyword>
<keyword evidence="1" id="KW-1133">Transmembrane helix</keyword>
<evidence type="ECO:0000313" key="4">
    <source>
        <dbReference type="Proteomes" id="UP001642409"/>
    </source>
</evidence>
<reference evidence="3 4" key="2">
    <citation type="submission" date="2024-07" db="EMBL/GenBank/DDBJ databases">
        <authorList>
            <person name="Akdeniz Z."/>
        </authorList>
    </citation>
    <scope>NUCLEOTIDE SEQUENCE [LARGE SCALE GENOMIC DNA]</scope>
</reference>
<keyword evidence="4" id="KW-1185">Reference proteome</keyword>
<feature type="transmembrane region" description="Helical" evidence="1">
    <location>
        <begin position="55"/>
        <end position="78"/>
    </location>
</feature>
<accession>A0AA86US18</accession>
<keyword evidence="1" id="KW-0472">Membrane</keyword>
<comment type="caution">
    <text evidence="2">The sequence shown here is derived from an EMBL/GenBank/DDBJ whole genome shotgun (WGS) entry which is preliminary data.</text>
</comment>
<evidence type="ECO:0000313" key="3">
    <source>
        <dbReference type="EMBL" id="CAL6029962.1"/>
    </source>
</evidence>
<name>A0AA86US18_9EUKA</name>
<feature type="transmembrane region" description="Helical" evidence="1">
    <location>
        <begin position="25"/>
        <end position="48"/>
    </location>
</feature>
<dbReference type="AlphaFoldDB" id="A0AA86US18"/>